<comment type="similarity">
    <text evidence="2">Belongs to the TerC family.</text>
</comment>
<feature type="transmembrane region" description="Helical" evidence="6">
    <location>
        <begin position="74"/>
        <end position="91"/>
    </location>
</feature>
<gene>
    <name evidence="7" type="ORF">COK38_14215</name>
</gene>
<feature type="transmembrane region" description="Helical" evidence="6">
    <location>
        <begin position="201"/>
        <end position="226"/>
    </location>
</feature>
<keyword evidence="3 6" id="KW-0812">Transmembrane</keyword>
<protein>
    <recommendedName>
        <fullName evidence="9">TerC family protein</fullName>
    </recommendedName>
</protein>
<reference evidence="7 8" key="1">
    <citation type="submission" date="2017-09" db="EMBL/GenBank/DDBJ databases">
        <title>Large-scale bioinformatics analysis of Bacillus genomes uncovers conserved roles of natural products in bacterial physiology.</title>
        <authorList>
            <consortium name="Agbiome Team Llc"/>
            <person name="Bleich R.M."/>
            <person name="Grubbs K.J."/>
            <person name="Santa Maria K.C."/>
            <person name="Allen S.E."/>
            <person name="Farag S."/>
            <person name="Shank E.A."/>
            <person name="Bowers A."/>
        </authorList>
    </citation>
    <scope>NUCLEOTIDE SEQUENCE [LARGE SCALE GENOMIC DNA]</scope>
    <source>
        <strain evidence="7 8">AFS067272</strain>
    </source>
</reference>
<proteinExistence type="inferred from homology"/>
<dbReference type="InterPro" id="IPR005496">
    <property type="entry name" value="Integral_membrane_TerC"/>
</dbReference>
<evidence type="ECO:0008006" key="9">
    <source>
        <dbReference type="Google" id="ProtNLM"/>
    </source>
</evidence>
<dbReference type="RefSeq" id="WP_098523160.1">
    <property type="nucleotide sequence ID" value="NZ_NUYJ01000057.1"/>
</dbReference>
<dbReference type="Proteomes" id="UP000226357">
    <property type="component" value="Unassembled WGS sequence"/>
</dbReference>
<evidence type="ECO:0000256" key="5">
    <source>
        <dbReference type="ARBA" id="ARBA00023136"/>
    </source>
</evidence>
<dbReference type="NCBIfam" id="TIGR03716">
    <property type="entry name" value="R_switched_YkoY"/>
    <property type="match status" value="1"/>
</dbReference>
<evidence type="ECO:0000313" key="7">
    <source>
        <dbReference type="EMBL" id="PFS00061.1"/>
    </source>
</evidence>
<dbReference type="InterPro" id="IPR022493">
    <property type="entry name" value="CHP03716_TM_YkoY"/>
</dbReference>
<feature type="transmembrane region" description="Helical" evidence="6">
    <location>
        <begin position="238"/>
        <end position="255"/>
    </location>
</feature>
<evidence type="ECO:0000256" key="6">
    <source>
        <dbReference type="SAM" id="Phobius"/>
    </source>
</evidence>
<feature type="transmembrane region" description="Helical" evidence="6">
    <location>
        <begin position="167"/>
        <end position="189"/>
    </location>
</feature>
<keyword evidence="4 6" id="KW-1133">Transmembrane helix</keyword>
<keyword evidence="5 6" id="KW-0472">Membrane</keyword>
<evidence type="ECO:0000313" key="8">
    <source>
        <dbReference type="Proteomes" id="UP000226357"/>
    </source>
</evidence>
<sequence length="261" mass="28945">MTESLLLEYGGVILILIALEGVLSADNALVLAIMVKHLPDDDRKKALFYGLFGAFLFRFGSLFLISFLVNVWQMQAIGAVYLLFLSARSLVKIYRKKRWQREGHGEQEKKVEKNNSKKRSGFWLTVLKVEVTDIAFAIDSILAAVALTLTITPLNKGMIGGLDAGRFFVILTGGMIGLVIMRFAATYFVKLLRARSGLETAAFMIVGWVGVKLIVSTLAHPMVGIIDEEFPQSVTWKAIFYIVLIAIGVCGWFFSPDPSET</sequence>
<dbReference type="PANTHER" id="PTHR30238">
    <property type="entry name" value="MEMBRANE BOUND PREDICTED REDOX MODULATOR"/>
    <property type="match status" value="1"/>
</dbReference>
<evidence type="ECO:0000256" key="1">
    <source>
        <dbReference type="ARBA" id="ARBA00004141"/>
    </source>
</evidence>
<name>A0AA44QA50_BACCE</name>
<feature type="transmembrane region" description="Helical" evidence="6">
    <location>
        <begin position="12"/>
        <end position="35"/>
    </location>
</feature>
<dbReference type="Pfam" id="PF03741">
    <property type="entry name" value="TerC"/>
    <property type="match status" value="1"/>
</dbReference>
<comment type="caution">
    <text evidence="7">The sequence shown here is derived from an EMBL/GenBank/DDBJ whole genome shotgun (WGS) entry which is preliminary data.</text>
</comment>
<dbReference type="EMBL" id="NVBO01000114">
    <property type="protein sequence ID" value="PFS00061.1"/>
    <property type="molecule type" value="Genomic_DNA"/>
</dbReference>
<organism evidence="7 8">
    <name type="scientific">Bacillus cereus</name>
    <dbReference type="NCBI Taxonomy" id="1396"/>
    <lineage>
        <taxon>Bacteria</taxon>
        <taxon>Bacillati</taxon>
        <taxon>Bacillota</taxon>
        <taxon>Bacilli</taxon>
        <taxon>Bacillales</taxon>
        <taxon>Bacillaceae</taxon>
        <taxon>Bacillus</taxon>
        <taxon>Bacillus cereus group</taxon>
    </lineage>
</organism>
<evidence type="ECO:0000256" key="4">
    <source>
        <dbReference type="ARBA" id="ARBA00022989"/>
    </source>
</evidence>
<dbReference type="PANTHER" id="PTHR30238:SF4">
    <property type="entry name" value="SLL1022 PROTEIN"/>
    <property type="match status" value="1"/>
</dbReference>
<feature type="transmembrane region" description="Helical" evidence="6">
    <location>
        <begin position="47"/>
        <end position="68"/>
    </location>
</feature>
<dbReference type="AlphaFoldDB" id="A0AA44QA50"/>
<evidence type="ECO:0000256" key="2">
    <source>
        <dbReference type="ARBA" id="ARBA00007511"/>
    </source>
</evidence>
<accession>A0AA44QA50</accession>
<dbReference type="GO" id="GO:0016020">
    <property type="term" value="C:membrane"/>
    <property type="evidence" value="ECO:0007669"/>
    <property type="project" value="UniProtKB-SubCell"/>
</dbReference>
<comment type="subcellular location">
    <subcellularLocation>
        <location evidence="1">Membrane</location>
        <topology evidence="1">Multi-pass membrane protein</topology>
    </subcellularLocation>
</comment>
<evidence type="ECO:0000256" key="3">
    <source>
        <dbReference type="ARBA" id="ARBA00022692"/>
    </source>
</evidence>